<keyword evidence="4 6" id="KW-0251">Elongation factor</keyword>
<dbReference type="InterPro" id="IPR036402">
    <property type="entry name" value="EF-Ts_dimer_sf"/>
</dbReference>
<sequence>MTISAAQVKELRDISGVGMMECKKALTETDGDVEKALDLLRSNSALKAEKKSSRTAADGLIVIAQTSDYSALAEINSETDFAAKDSKFLEFCNEVKNHLEENRVESVEALNNDFNEKREALVQAIGENIQIRRLDLVENVGSVGTYLHSDSKLGALVSINIDNFDLAKDLAMHAAASNPSCITQDDIDKDILEREKAIYKKQAEESGKNEKIMEKMVEGKVRRFLEEVSFVSQPFVKNPDQKIQELLDESGAAIVMMSRFKVGEGIEVEKKDFASEVAEQLK</sequence>
<reference evidence="10 11" key="1">
    <citation type="journal article" date="2018" name="Microbiome">
        <title>Fine metagenomic profile of the Mediterranean stratified and mixed water columns revealed by assembly and recruitment.</title>
        <authorList>
            <person name="Haro-Moreno J.M."/>
            <person name="Lopez-Perez M."/>
            <person name="De La Torre J.R."/>
            <person name="Picazo A."/>
            <person name="Camacho A."/>
            <person name="Rodriguez-Valera F."/>
        </authorList>
    </citation>
    <scope>NUCLEOTIDE SEQUENCE [LARGE SCALE GENOMIC DNA]</scope>
    <source>
        <strain evidence="10">MED-G82</strain>
    </source>
</reference>
<dbReference type="Gene3D" id="1.10.8.10">
    <property type="entry name" value="DNA helicase RuvA subunit, C-terminal domain"/>
    <property type="match status" value="1"/>
</dbReference>
<evidence type="ECO:0000256" key="7">
    <source>
        <dbReference type="RuleBase" id="RU000642"/>
    </source>
</evidence>
<dbReference type="InterPro" id="IPR001816">
    <property type="entry name" value="Transl_elong_EFTs/EF1B"/>
</dbReference>
<dbReference type="Proteomes" id="UP000253307">
    <property type="component" value="Unassembled WGS sequence"/>
</dbReference>
<comment type="caution">
    <text evidence="10">The sequence shown here is derived from an EMBL/GenBank/DDBJ whole genome shotgun (WGS) entry which is preliminary data.</text>
</comment>
<evidence type="ECO:0000256" key="5">
    <source>
        <dbReference type="ARBA" id="ARBA00022917"/>
    </source>
</evidence>
<comment type="function">
    <text evidence="6 7">Associates with the EF-Tu.GDP complex and induces the exchange of GDP to GTP. It remains bound to the aminoacyl-tRNA.EF-Tu.GTP complex up to the GTP hydrolysis stage on the ribosome.</text>
</comment>
<dbReference type="PROSITE" id="PS01127">
    <property type="entry name" value="EF_TS_2"/>
    <property type="match status" value="1"/>
</dbReference>
<dbReference type="GO" id="GO:0005737">
    <property type="term" value="C:cytoplasm"/>
    <property type="evidence" value="ECO:0007669"/>
    <property type="project" value="UniProtKB-SubCell"/>
</dbReference>
<dbReference type="SUPFAM" id="SSF46934">
    <property type="entry name" value="UBA-like"/>
    <property type="match status" value="1"/>
</dbReference>
<evidence type="ECO:0000256" key="8">
    <source>
        <dbReference type="RuleBase" id="RU000643"/>
    </source>
</evidence>
<dbReference type="CDD" id="cd14275">
    <property type="entry name" value="UBA_EF-Ts"/>
    <property type="match status" value="1"/>
</dbReference>
<comment type="caution">
    <text evidence="6">Lacks conserved residue(s) required for the propagation of feature annotation.</text>
</comment>
<organism evidence="10 11">
    <name type="scientific">SAR86 cluster bacterium</name>
    <dbReference type="NCBI Taxonomy" id="2030880"/>
    <lineage>
        <taxon>Bacteria</taxon>
        <taxon>Pseudomonadati</taxon>
        <taxon>Pseudomonadota</taxon>
        <taxon>Gammaproteobacteria</taxon>
        <taxon>SAR86 cluster</taxon>
    </lineage>
</organism>
<proteinExistence type="inferred from homology"/>
<accession>A0A368BSX0</accession>
<dbReference type="NCBIfam" id="TIGR00116">
    <property type="entry name" value="tsf"/>
    <property type="match status" value="1"/>
</dbReference>
<evidence type="ECO:0000256" key="4">
    <source>
        <dbReference type="ARBA" id="ARBA00022768"/>
    </source>
</evidence>
<dbReference type="InterPro" id="IPR018101">
    <property type="entry name" value="Transl_elong_Ts_CS"/>
</dbReference>
<gene>
    <name evidence="6" type="primary">tsf</name>
    <name evidence="10" type="ORF">DBW96_03890</name>
</gene>
<name>A0A368BSX0_9GAMM</name>
<keyword evidence="3 6" id="KW-0963">Cytoplasm</keyword>
<dbReference type="Gene3D" id="3.30.479.20">
    <property type="entry name" value="Elongation factor Ts, dimerisation domain"/>
    <property type="match status" value="2"/>
</dbReference>
<evidence type="ECO:0000259" key="9">
    <source>
        <dbReference type="Pfam" id="PF00889"/>
    </source>
</evidence>
<dbReference type="FunFam" id="1.10.286.20:FF:000001">
    <property type="entry name" value="Elongation factor Ts"/>
    <property type="match status" value="1"/>
</dbReference>
<dbReference type="FunFam" id="1.10.8.10:FF:000001">
    <property type="entry name" value="Elongation factor Ts"/>
    <property type="match status" value="1"/>
</dbReference>
<evidence type="ECO:0000313" key="11">
    <source>
        <dbReference type="Proteomes" id="UP000253307"/>
    </source>
</evidence>
<dbReference type="InterPro" id="IPR014039">
    <property type="entry name" value="Transl_elong_EFTs/EF1B_dimer"/>
</dbReference>
<comment type="similarity">
    <text evidence="1 6 7">Belongs to the EF-Ts family.</text>
</comment>
<dbReference type="Pfam" id="PF00889">
    <property type="entry name" value="EF_TS"/>
    <property type="match status" value="1"/>
</dbReference>
<feature type="domain" description="Translation elongation factor EFTs/EF1B dimerisation" evidence="9">
    <location>
        <begin position="71"/>
        <end position="264"/>
    </location>
</feature>
<comment type="subcellular location">
    <subcellularLocation>
        <location evidence="6 8">Cytoplasm</location>
    </subcellularLocation>
</comment>
<dbReference type="PROSITE" id="PS01126">
    <property type="entry name" value="EF_TS_1"/>
    <property type="match status" value="1"/>
</dbReference>
<evidence type="ECO:0000256" key="3">
    <source>
        <dbReference type="ARBA" id="ARBA00022490"/>
    </source>
</evidence>
<evidence type="ECO:0000313" key="10">
    <source>
        <dbReference type="EMBL" id="RCL40004.1"/>
    </source>
</evidence>
<keyword evidence="5 6" id="KW-0648">Protein biosynthesis</keyword>
<evidence type="ECO:0000256" key="2">
    <source>
        <dbReference type="ARBA" id="ARBA00016956"/>
    </source>
</evidence>
<dbReference type="SUPFAM" id="SSF54713">
    <property type="entry name" value="Elongation factor Ts (EF-Ts), dimerisation domain"/>
    <property type="match status" value="2"/>
</dbReference>
<dbReference type="EMBL" id="QOPE01000032">
    <property type="protein sequence ID" value="RCL40004.1"/>
    <property type="molecule type" value="Genomic_DNA"/>
</dbReference>
<dbReference type="Gene3D" id="1.10.286.20">
    <property type="match status" value="1"/>
</dbReference>
<evidence type="ECO:0000256" key="1">
    <source>
        <dbReference type="ARBA" id="ARBA00005532"/>
    </source>
</evidence>
<dbReference type="HAMAP" id="MF_00050">
    <property type="entry name" value="EF_Ts"/>
    <property type="match status" value="1"/>
</dbReference>
<dbReference type="PANTHER" id="PTHR11741:SF0">
    <property type="entry name" value="ELONGATION FACTOR TS, MITOCHONDRIAL"/>
    <property type="match status" value="1"/>
</dbReference>
<dbReference type="AlphaFoldDB" id="A0A368BSX0"/>
<dbReference type="InterPro" id="IPR009060">
    <property type="entry name" value="UBA-like_sf"/>
</dbReference>
<protein>
    <recommendedName>
        <fullName evidence="2 6">Elongation factor Ts</fullName>
        <shortName evidence="6">EF-Ts</shortName>
    </recommendedName>
</protein>
<dbReference type="PANTHER" id="PTHR11741">
    <property type="entry name" value="ELONGATION FACTOR TS"/>
    <property type="match status" value="1"/>
</dbReference>
<evidence type="ECO:0000256" key="6">
    <source>
        <dbReference type="HAMAP-Rule" id="MF_00050"/>
    </source>
</evidence>
<dbReference type="GO" id="GO:0003746">
    <property type="term" value="F:translation elongation factor activity"/>
    <property type="evidence" value="ECO:0007669"/>
    <property type="project" value="UniProtKB-UniRule"/>
</dbReference>